<reference evidence="2 3" key="1">
    <citation type="journal article" date="2018" name="Front. Plant Sci.">
        <title>Red Clover (Trifolium pratense) and Zigzag Clover (T. medium) - A Picture of Genomic Similarities and Differences.</title>
        <authorList>
            <person name="Dluhosova J."/>
            <person name="Istvanek J."/>
            <person name="Nedelnik J."/>
            <person name="Repkova J."/>
        </authorList>
    </citation>
    <scope>NUCLEOTIDE SEQUENCE [LARGE SCALE GENOMIC DNA]</scope>
    <source>
        <strain evidence="3">cv. 10/8</strain>
        <tissue evidence="2">Leaf</tissue>
    </source>
</reference>
<dbReference type="Proteomes" id="UP000265520">
    <property type="component" value="Unassembled WGS sequence"/>
</dbReference>
<sequence>MDEESWMERQVERIDGERRKEKDGEMERETKGEKMDGESWMESDGERRMGKDRWI</sequence>
<keyword evidence="3" id="KW-1185">Reference proteome</keyword>
<feature type="region of interest" description="Disordered" evidence="1">
    <location>
        <begin position="1"/>
        <end position="55"/>
    </location>
</feature>
<proteinExistence type="predicted"/>
<feature type="compositionally biased region" description="Basic and acidic residues" evidence="1">
    <location>
        <begin position="1"/>
        <end position="37"/>
    </location>
</feature>
<dbReference type="AlphaFoldDB" id="A0A392WFA0"/>
<evidence type="ECO:0000313" key="2">
    <source>
        <dbReference type="EMBL" id="MCI97511.1"/>
    </source>
</evidence>
<name>A0A392WFA0_9FABA</name>
<protein>
    <submittedName>
        <fullName evidence="2">Uncharacterized protein</fullName>
    </submittedName>
</protein>
<dbReference type="EMBL" id="LXQA011446033">
    <property type="protein sequence ID" value="MCI97511.1"/>
    <property type="molecule type" value="Genomic_DNA"/>
</dbReference>
<accession>A0A392WFA0</accession>
<feature type="compositionally biased region" description="Basic and acidic residues" evidence="1">
    <location>
        <begin position="44"/>
        <end position="55"/>
    </location>
</feature>
<comment type="caution">
    <text evidence="2">The sequence shown here is derived from an EMBL/GenBank/DDBJ whole genome shotgun (WGS) entry which is preliminary data.</text>
</comment>
<evidence type="ECO:0000256" key="1">
    <source>
        <dbReference type="SAM" id="MobiDB-lite"/>
    </source>
</evidence>
<evidence type="ECO:0000313" key="3">
    <source>
        <dbReference type="Proteomes" id="UP000265520"/>
    </source>
</evidence>
<organism evidence="2 3">
    <name type="scientific">Trifolium medium</name>
    <dbReference type="NCBI Taxonomy" id="97028"/>
    <lineage>
        <taxon>Eukaryota</taxon>
        <taxon>Viridiplantae</taxon>
        <taxon>Streptophyta</taxon>
        <taxon>Embryophyta</taxon>
        <taxon>Tracheophyta</taxon>
        <taxon>Spermatophyta</taxon>
        <taxon>Magnoliopsida</taxon>
        <taxon>eudicotyledons</taxon>
        <taxon>Gunneridae</taxon>
        <taxon>Pentapetalae</taxon>
        <taxon>rosids</taxon>
        <taxon>fabids</taxon>
        <taxon>Fabales</taxon>
        <taxon>Fabaceae</taxon>
        <taxon>Papilionoideae</taxon>
        <taxon>50 kb inversion clade</taxon>
        <taxon>NPAAA clade</taxon>
        <taxon>Hologalegina</taxon>
        <taxon>IRL clade</taxon>
        <taxon>Trifolieae</taxon>
        <taxon>Trifolium</taxon>
    </lineage>
</organism>
<feature type="non-terminal residue" evidence="2">
    <location>
        <position position="55"/>
    </location>
</feature>